<dbReference type="PANTHER" id="PTHR43731:SF14">
    <property type="entry name" value="PRESENILIN-ASSOCIATED RHOMBOID-LIKE PROTEIN, MITOCHONDRIAL"/>
    <property type="match status" value="1"/>
</dbReference>
<dbReference type="PROSITE" id="PS50293">
    <property type="entry name" value="TPR_REGION"/>
    <property type="match status" value="1"/>
</dbReference>
<dbReference type="SUPFAM" id="SSF48452">
    <property type="entry name" value="TPR-like"/>
    <property type="match status" value="1"/>
</dbReference>
<evidence type="ECO:0000256" key="7">
    <source>
        <dbReference type="PROSITE-ProRule" id="PRU00339"/>
    </source>
</evidence>
<feature type="transmembrane region" description="Helical" evidence="8">
    <location>
        <begin position="234"/>
        <end position="259"/>
    </location>
</feature>
<dbReference type="GO" id="GO:0016020">
    <property type="term" value="C:membrane"/>
    <property type="evidence" value="ECO:0007669"/>
    <property type="project" value="UniProtKB-SubCell"/>
</dbReference>
<evidence type="ECO:0000256" key="3">
    <source>
        <dbReference type="ARBA" id="ARBA00022692"/>
    </source>
</evidence>
<keyword evidence="11" id="KW-1185">Reference proteome</keyword>
<keyword evidence="6 8" id="KW-0472">Membrane</keyword>
<dbReference type="InterPro" id="IPR022764">
    <property type="entry name" value="Peptidase_S54_rhomboid_dom"/>
</dbReference>
<organism evidence="10 11">
    <name type="scientific">Peribacillus faecalis</name>
    <dbReference type="NCBI Taxonomy" id="2772559"/>
    <lineage>
        <taxon>Bacteria</taxon>
        <taxon>Bacillati</taxon>
        <taxon>Bacillota</taxon>
        <taxon>Bacilli</taxon>
        <taxon>Bacillales</taxon>
        <taxon>Bacillaceae</taxon>
        <taxon>Peribacillus</taxon>
    </lineage>
</organism>
<dbReference type="Pfam" id="PF13432">
    <property type="entry name" value="TPR_16"/>
    <property type="match status" value="1"/>
</dbReference>
<evidence type="ECO:0000313" key="11">
    <source>
        <dbReference type="Proteomes" id="UP000602076"/>
    </source>
</evidence>
<protein>
    <submittedName>
        <fullName evidence="10">Rhomboid family intramembrane serine protease</fullName>
    </submittedName>
</protein>
<dbReference type="Proteomes" id="UP000602076">
    <property type="component" value="Unassembled WGS sequence"/>
</dbReference>
<sequence>MRVLKVGKRVGYREDYIFWHMIHTLTSKYNYSLITTSEDQKEVWIENDKEKKYPIIRFMRYDFDWANVLKKDLQRTAMNGENIRKQLVKKNADIFNIYVSQFKPVDDYESIIKNVIKHQKTTITSTIIDSLSWKEELASIEQQLDKSMMIDTIPEEAAEYQVQEIKSRVLSAAVNKRKAEQKVFNFGKPILTKVFLAIQIVVFILMEIAGSSESTATLVEFGAKYNPYILQGQWWRFITPIFIHIGFLHLALNSMALFYLGASVERIYGSVRVFFIYLFAGFMGVVASFVSTDTLSAGASGAIFGCLGALLYFGITNKKLFFRTMGMNIIVLLIVNLALGFIMPGIDNAGHMGGLVGGFLAAAAVGLPKTSKRLYQLAATAVLIAGSAALILYGFKDQADNNYDLTLSSLAQEYISAGDNEKAEEVLIKAISINSNSPNAYFLLGNLEVDQKEYEKAKEYYLQTIGKSPQFHQAHYNLALTYLQQGEVEKAKEKLDEALEIAPSESSYRELRTEIDNWLKENKE</sequence>
<dbReference type="InterPro" id="IPR035952">
    <property type="entry name" value="Rhomboid-like_sf"/>
</dbReference>
<feature type="transmembrane region" description="Helical" evidence="8">
    <location>
        <begin position="325"/>
        <end position="343"/>
    </location>
</feature>
<feature type="domain" description="Peptidase S54 rhomboid" evidence="9">
    <location>
        <begin position="231"/>
        <end position="365"/>
    </location>
</feature>
<comment type="subcellular location">
    <subcellularLocation>
        <location evidence="1">Membrane</location>
        <topology evidence="1">Multi-pass membrane protein</topology>
    </subcellularLocation>
</comment>
<evidence type="ECO:0000256" key="8">
    <source>
        <dbReference type="SAM" id="Phobius"/>
    </source>
</evidence>
<dbReference type="RefSeq" id="WP_190997675.1">
    <property type="nucleotide sequence ID" value="NZ_JACXSI010000013.1"/>
</dbReference>
<evidence type="ECO:0000256" key="1">
    <source>
        <dbReference type="ARBA" id="ARBA00004141"/>
    </source>
</evidence>
<dbReference type="Pfam" id="PF01694">
    <property type="entry name" value="Rhomboid"/>
    <property type="match status" value="1"/>
</dbReference>
<evidence type="ECO:0000256" key="5">
    <source>
        <dbReference type="ARBA" id="ARBA00022989"/>
    </source>
</evidence>
<evidence type="ECO:0000256" key="6">
    <source>
        <dbReference type="ARBA" id="ARBA00023136"/>
    </source>
</evidence>
<dbReference type="SUPFAM" id="SSF144091">
    <property type="entry name" value="Rhomboid-like"/>
    <property type="match status" value="1"/>
</dbReference>
<feature type="transmembrane region" description="Helical" evidence="8">
    <location>
        <begin position="374"/>
        <end position="395"/>
    </location>
</feature>
<evidence type="ECO:0000259" key="9">
    <source>
        <dbReference type="Pfam" id="PF01694"/>
    </source>
</evidence>
<feature type="transmembrane region" description="Helical" evidence="8">
    <location>
        <begin position="190"/>
        <end position="209"/>
    </location>
</feature>
<dbReference type="EMBL" id="JACXSI010000013">
    <property type="protein sequence ID" value="MBD3108138.1"/>
    <property type="molecule type" value="Genomic_DNA"/>
</dbReference>
<evidence type="ECO:0000256" key="4">
    <source>
        <dbReference type="ARBA" id="ARBA00022801"/>
    </source>
</evidence>
<keyword evidence="5 8" id="KW-1133">Transmembrane helix</keyword>
<reference evidence="10" key="1">
    <citation type="submission" date="2020-09" db="EMBL/GenBank/DDBJ databases">
        <title>Bacillus faecalis sp. nov., a moderately halophilic bacterium isolated from cow faeces.</title>
        <authorList>
            <person name="Jiang L."/>
            <person name="Lee J."/>
        </authorList>
    </citation>
    <scope>NUCLEOTIDE SEQUENCE</scope>
    <source>
        <strain evidence="10">AGMB 02131</strain>
    </source>
</reference>
<evidence type="ECO:0000256" key="2">
    <source>
        <dbReference type="ARBA" id="ARBA00009045"/>
    </source>
</evidence>
<name>A0A927CUN8_9BACI</name>
<proteinExistence type="inferred from homology"/>
<feature type="transmembrane region" description="Helical" evidence="8">
    <location>
        <begin position="271"/>
        <end position="289"/>
    </location>
</feature>
<comment type="similarity">
    <text evidence="2">Belongs to the peptidase S54 family.</text>
</comment>
<dbReference type="InterPro" id="IPR011990">
    <property type="entry name" value="TPR-like_helical_dom_sf"/>
</dbReference>
<dbReference type="PANTHER" id="PTHR43731">
    <property type="entry name" value="RHOMBOID PROTEASE"/>
    <property type="match status" value="1"/>
</dbReference>
<dbReference type="GO" id="GO:0004252">
    <property type="term" value="F:serine-type endopeptidase activity"/>
    <property type="evidence" value="ECO:0007669"/>
    <property type="project" value="InterPro"/>
</dbReference>
<dbReference type="AlphaFoldDB" id="A0A927CUN8"/>
<dbReference type="InterPro" id="IPR019734">
    <property type="entry name" value="TPR_rpt"/>
</dbReference>
<dbReference type="InterPro" id="IPR050925">
    <property type="entry name" value="Rhomboid_protease_S54"/>
</dbReference>
<keyword evidence="3 8" id="KW-0812">Transmembrane</keyword>
<dbReference type="Pfam" id="PF13181">
    <property type="entry name" value="TPR_8"/>
    <property type="match status" value="1"/>
</dbReference>
<feature type="repeat" description="TPR" evidence="7">
    <location>
        <begin position="438"/>
        <end position="471"/>
    </location>
</feature>
<dbReference type="Gene3D" id="1.25.40.10">
    <property type="entry name" value="Tetratricopeptide repeat domain"/>
    <property type="match status" value="1"/>
</dbReference>
<dbReference type="PROSITE" id="PS50005">
    <property type="entry name" value="TPR"/>
    <property type="match status" value="2"/>
</dbReference>
<gene>
    <name evidence="10" type="ORF">IEO70_07135</name>
</gene>
<evidence type="ECO:0000313" key="10">
    <source>
        <dbReference type="EMBL" id="MBD3108138.1"/>
    </source>
</evidence>
<keyword evidence="7" id="KW-0802">TPR repeat</keyword>
<keyword evidence="10" id="KW-0645">Protease</keyword>
<comment type="caution">
    <text evidence="10">The sequence shown here is derived from an EMBL/GenBank/DDBJ whole genome shotgun (WGS) entry which is preliminary data.</text>
</comment>
<dbReference type="SMART" id="SM00028">
    <property type="entry name" value="TPR"/>
    <property type="match status" value="3"/>
</dbReference>
<keyword evidence="4" id="KW-0378">Hydrolase</keyword>
<dbReference type="Gene3D" id="1.20.1540.10">
    <property type="entry name" value="Rhomboid-like"/>
    <property type="match status" value="1"/>
</dbReference>
<accession>A0A927CUN8</accession>
<feature type="transmembrane region" description="Helical" evidence="8">
    <location>
        <begin position="295"/>
        <end position="313"/>
    </location>
</feature>
<feature type="repeat" description="TPR" evidence="7">
    <location>
        <begin position="472"/>
        <end position="505"/>
    </location>
</feature>
<dbReference type="GO" id="GO:0006508">
    <property type="term" value="P:proteolysis"/>
    <property type="evidence" value="ECO:0007669"/>
    <property type="project" value="UniProtKB-KW"/>
</dbReference>